<comment type="similarity">
    <text evidence="5">Belongs to the archaeal Rpo11/eukaryotic RPB11/RPC19 RNA polymerase subunit family.</text>
</comment>
<dbReference type="InterPro" id="IPR022905">
    <property type="entry name" value="Rpo11-like"/>
</dbReference>
<keyword evidence="2" id="KW-0240">DNA-directed RNA polymerase</keyword>
<keyword evidence="3" id="KW-0804">Transcription</keyword>
<dbReference type="GO" id="GO:0006383">
    <property type="term" value="P:transcription by RNA polymerase III"/>
    <property type="evidence" value="ECO:0007669"/>
    <property type="project" value="TreeGrafter"/>
</dbReference>
<accession>A0A0R3RGY1</accession>
<dbReference type="Proteomes" id="UP000050640">
    <property type="component" value="Unplaced"/>
</dbReference>
<dbReference type="AlphaFoldDB" id="A0A0R3RGY1"/>
<dbReference type="GO" id="GO:0003677">
    <property type="term" value="F:DNA binding"/>
    <property type="evidence" value="ECO:0007669"/>
    <property type="project" value="InterPro"/>
</dbReference>
<name>A0A0R3RGY1_9BILA</name>
<dbReference type="SUPFAM" id="SSF55257">
    <property type="entry name" value="RBP11-like subunits of RNA polymerase"/>
    <property type="match status" value="1"/>
</dbReference>
<comment type="subcellular location">
    <subcellularLocation>
        <location evidence="1">Nucleus</location>
    </subcellularLocation>
</comment>
<evidence type="ECO:0000256" key="6">
    <source>
        <dbReference type="ARBA" id="ARBA00031757"/>
    </source>
</evidence>
<evidence type="ECO:0000313" key="9">
    <source>
        <dbReference type="Proteomes" id="UP000050640"/>
    </source>
</evidence>
<dbReference type="PANTHER" id="PTHR13946">
    <property type="entry name" value="DNA-DIRECTED RNA POLYMERASE I,II,III"/>
    <property type="match status" value="1"/>
</dbReference>
<dbReference type="CDD" id="cd07029">
    <property type="entry name" value="RNAP_I_III_AC19"/>
    <property type="match status" value="1"/>
</dbReference>
<dbReference type="GO" id="GO:0006362">
    <property type="term" value="P:transcription elongation by RNA polymerase I"/>
    <property type="evidence" value="ECO:0007669"/>
    <property type="project" value="TreeGrafter"/>
</dbReference>
<dbReference type="GO" id="GO:0005736">
    <property type="term" value="C:RNA polymerase I complex"/>
    <property type="evidence" value="ECO:0007669"/>
    <property type="project" value="TreeGrafter"/>
</dbReference>
<dbReference type="InterPro" id="IPR009025">
    <property type="entry name" value="RBP11-like_dimer"/>
</dbReference>
<keyword evidence="9" id="KW-1185">Reference proteome</keyword>
<evidence type="ECO:0000256" key="5">
    <source>
        <dbReference type="ARBA" id="ARBA00025751"/>
    </source>
</evidence>
<keyword evidence="7" id="KW-0472">Membrane</keyword>
<keyword evidence="7" id="KW-0812">Transmembrane</keyword>
<evidence type="ECO:0000256" key="3">
    <source>
        <dbReference type="ARBA" id="ARBA00023163"/>
    </source>
</evidence>
<dbReference type="PROSITE" id="PS01154">
    <property type="entry name" value="RNA_POL_L_13KD"/>
    <property type="match status" value="1"/>
</dbReference>
<dbReference type="HAMAP" id="MF_00261">
    <property type="entry name" value="RNApol_arch_Rpo11"/>
    <property type="match status" value="1"/>
</dbReference>
<sequence length="129" mass="14742">MTSLLDPERKVEIFLIFLIFFLLIINLLQLDADSLRSDPSNLTVILYEEDHTIGNSLKHILCKMPDVEFCGYNVPHPLEDKILIRLQTRRGVPAADLLMKGFEELECVFGSVRQKFDSSYVSHTANTTD</sequence>
<protein>
    <recommendedName>
        <fullName evidence="6">DNA-directed RNA polymerase I subunit D</fullName>
    </recommendedName>
</protein>
<dbReference type="Pfam" id="PF13656">
    <property type="entry name" value="RNA_pol_L_2"/>
    <property type="match status" value="1"/>
</dbReference>
<proteinExistence type="inferred from homology"/>
<evidence type="ECO:0000256" key="1">
    <source>
        <dbReference type="ARBA" id="ARBA00004123"/>
    </source>
</evidence>
<organism evidence="9 10">
    <name type="scientific">Elaeophora elaphi</name>
    <dbReference type="NCBI Taxonomy" id="1147741"/>
    <lineage>
        <taxon>Eukaryota</taxon>
        <taxon>Metazoa</taxon>
        <taxon>Ecdysozoa</taxon>
        <taxon>Nematoda</taxon>
        <taxon>Chromadorea</taxon>
        <taxon>Rhabditida</taxon>
        <taxon>Spirurina</taxon>
        <taxon>Spiruromorpha</taxon>
        <taxon>Filarioidea</taxon>
        <taxon>Onchocercidae</taxon>
        <taxon>Elaeophora</taxon>
    </lineage>
</organism>
<dbReference type="InterPro" id="IPR008193">
    <property type="entry name" value="RNA_pol_Rpb11_13-16kDa_CS"/>
</dbReference>
<keyword evidence="7" id="KW-1133">Transmembrane helix</keyword>
<dbReference type="STRING" id="1147741.A0A0R3RGY1"/>
<feature type="transmembrane region" description="Helical" evidence="7">
    <location>
        <begin position="12"/>
        <end position="30"/>
    </location>
</feature>
<reference evidence="10" key="1">
    <citation type="submission" date="2017-02" db="UniProtKB">
        <authorList>
            <consortium name="WormBaseParasite"/>
        </authorList>
    </citation>
    <scope>IDENTIFICATION</scope>
</reference>
<dbReference type="WBParaSite" id="EEL_0000067801-mRNA-1">
    <property type="protein sequence ID" value="EEL_0000067801-mRNA-1"/>
    <property type="gene ID" value="EEL_0000067801"/>
</dbReference>
<dbReference type="InterPro" id="IPR036603">
    <property type="entry name" value="RBP11-like"/>
</dbReference>
<evidence type="ECO:0000259" key="8">
    <source>
        <dbReference type="Pfam" id="PF13656"/>
    </source>
</evidence>
<evidence type="ECO:0000256" key="4">
    <source>
        <dbReference type="ARBA" id="ARBA00023242"/>
    </source>
</evidence>
<dbReference type="InterPro" id="IPR033898">
    <property type="entry name" value="RNAP_AC19"/>
</dbReference>
<evidence type="ECO:0000256" key="7">
    <source>
        <dbReference type="SAM" id="Phobius"/>
    </source>
</evidence>
<dbReference type="GO" id="GO:0003899">
    <property type="term" value="F:DNA-directed RNA polymerase activity"/>
    <property type="evidence" value="ECO:0007669"/>
    <property type="project" value="InterPro"/>
</dbReference>
<keyword evidence="4" id="KW-0539">Nucleus</keyword>
<dbReference type="GO" id="GO:0005666">
    <property type="term" value="C:RNA polymerase III complex"/>
    <property type="evidence" value="ECO:0007669"/>
    <property type="project" value="TreeGrafter"/>
</dbReference>
<dbReference type="PANTHER" id="PTHR13946:SF28">
    <property type="entry name" value="DNA-DIRECTED RNA POLYMERASES I AND III SUBUNIT RPAC2"/>
    <property type="match status" value="1"/>
</dbReference>
<evidence type="ECO:0000256" key="2">
    <source>
        <dbReference type="ARBA" id="ARBA00022478"/>
    </source>
</evidence>
<dbReference type="GO" id="GO:0046983">
    <property type="term" value="F:protein dimerization activity"/>
    <property type="evidence" value="ECO:0007669"/>
    <property type="project" value="InterPro"/>
</dbReference>
<feature type="domain" description="DNA-directed RNA polymerase RBP11-like dimerisation" evidence="8">
    <location>
        <begin position="42"/>
        <end position="114"/>
    </location>
</feature>
<dbReference type="Gene3D" id="3.30.1360.10">
    <property type="entry name" value="RNA polymerase, RBP11-like subunit"/>
    <property type="match status" value="1"/>
</dbReference>
<evidence type="ECO:0000313" key="10">
    <source>
        <dbReference type="WBParaSite" id="EEL_0000067801-mRNA-1"/>
    </source>
</evidence>